<dbReference type="RefSeq" id="WP_369917935.1">
    <property type="nucleotide sequence ID" value="NZ_JBCLSQ010000007.1"/>
</dbReference>
<keyword evidence="1" id="KW-1133">Transmembrane helix</keyword>
<evidence type="ECO:0000256" key="1">
    <source>
        <dbReference type="SAM" id="Phobius"/>
    </source>
</evidence>
<feature type="transmembrane region" description="Helical" evidence="1">
    <location>
        <begin position="112"/>
        <end position="132"/>
    </location>
</feature>
<dbReference type="EMBL" id="JBCLSQ010000007">
    <property type="protein sequence ID" value="MEY8537596.1"/>
    <property type="molecule type" value="Genomic_DNA"/>
</dbReference>
<name>A0ABV4D772_9LACT</name>
<evidence type="ECO:0000313" key="3">
    <source>
        <dbReference type="Proteomes" id="UP001565242"/>
    </source>
</evidence>
<feature type="transmembrane region" description="Helical" evidence="1">
    <location>
        <begin position="194"/>
        <end position="216"/>
    </location>
</feature>
<keyword evidence="3" id="KW-1185">Reference proteome</keyword>
<sequence>MIIFIVILLLGLFFWGLIGLVEYFVNKKQVIEKLDKSILQNERERERDWSPIELIAVKETSYYSIIKTLDEQYFLVKHLPVRNVFKKTSNWRGYKINVEFVEKIRDFKPKDFSLIAFLGGLSGVFIFVRHFATEKDLWWFTNLGMLLLYLVVIVLGCIVGYKRVKRSIANFEKKYQISQQNFDILDLKIRSHQILLPIFSVIVLIATSFIPLPFWFRVAFVVVISEELIPRLISTIGKEKKTEIGIIRFRNSKVSLWRRC</sequence>
<gene>
    <name evidence="2" type="ORF">AALM99_03910</name>
</gene>
<feature type="transmembrane region" description="Helical" evidence="1">
    <location>
        <begin position="6"/>
        <end position="25"/>
    </location>
</feature>
<evidence type="ECO:0000313" key="2">
    <source>
        <dbReference type="EMBL" id="MEY8537596.1"/>
    </source>
</evidence>
<comment type="caution">
    <text evidence="2">The sequence shown here is derived from an EMBL/GenBank/DDBJ whole genome shotgun (WGS) entry which is preliminary data.</text>
</comment>
<proteinExistence type="predicted"/>
<keyword evidence="1" id="KW-0812">Transmembrane</keyword>
<reference evidence="2 3" key="1">
    <citation type="submission" date="2024-03" db="EMBL/GenBank/DDBJ databases">
        <title>Mouse gut bacterial collection (mGBC) of GemPharmatech.</title>
        <authorList>
            <person name="He Y."/>
            <person name="Dong L."/>
            <person name="Wu D."/>
            <person name="Gao X."/>
            <person name="Lin Z."/>
        </authorList>
    </citation>
    <scope>NUCLEOTIDE SEQUENCE [LARGE SCALE GENOMIC DNA]</scope>
    <source>
        <strain evidence="2 3">20-218</strain>
    </source>
</reference>
<accession>A0ABV4D772</accession>
<dbReference type="Proteomes" id="UP001565242">
    <property type="component" value="Unassembled WGS sequence"/>
</dbReference>
<keyword evidence="1" id="KW-0472">Membrane</keyword>
<organism evidence="2 3">
    <name type="scientific">Lactococcus muris</name>
    <dbReference type="NCBI Taxonomy" id="2941330"/>
    <lineage>
        <taxon>Bacteria</taxon>
        <taxon>Bacillati</taxon>
        <taxon>Bacillota</taxon>
        <taxon>Bacilli</taxon>
        <taxon>Lactobacillales</taxon>
        <taxon>Streptococcaceae</taxon>
        <taxon>Lactococcus</taxon>
    </lineage>
</organism>
<feature type="transmembrane region" description="Helical" evidence="1">
    <location>
        <begin position="138"/>
        <end position="161"/>
    </location>
</feature>
<protein>
    <submittedName>
        <fullName evidence="2">Uncharacterized protein</fullName>
    </submittedName>
</protein>